<keyword evidence="8 11" id="KW-0460">Magnesium</keyword>
<keyword evidence="6 11" id="KW-0808">Transferase</keyword>
<dbReference type="InterPro" id="IPR036688">
    <property type="entry name" value="MoeA_C_domain_IV_sf"/>
</dbReference>
<dbReference type="PANTHER" id="PTHR10192:SF5">
    <property type="entry name" value="GEPHYRIN"/>
    <property type="match status" value="1"/>
</dbReference>
<comment type="function">
    <text evidence="2 11">Catalyzes the insertion of molybdate into adenylated molybdopterin with the concomitant release of AMP.</text>
</comment>
<dbReference type="PANTHER" id="PTHR10192">
    <property type="entry name" value="MOLYBDOPTERIN BIOSYNTHESIS PROTEIN"/>
    <property type="match status" value="1"/>
</dbReference>
<dbReference type="CDD" id="cd00887">
    <property type="entry name" value="MoeA"/>
    <property type="match status" value="1"/>
</dbReference>
<dbReference type="Pfam" id="PF03453">
    <property type="entry name" value="MoeA_N"/>
    <property type="match status" value="1"/>
</dbReference>
<feature type="domain" description="MoaB/Mog" evidence="12">
    <location>
        <begin position="194"/>
        <end position="332"/>
    </location>
</feature>
<evidence type="ECO:0000256" key="10">
    <source>
        <dbReference type="ARBA" id="ARBA00047317"/>
    </source>
</evidence>
<evidence type="ECO:0000313" key="13">
    <source>
        <dbReference type="EMBL" id="APH54069.1"/>
    </source>
</evidence>
<evidence type="ECO:0000256" key="5">
    <source>
        <dbReference type="ARBA" id="ARBA00022505"/>
    </source>
</evidence>
<dbReference type="Pfam" id="PF03454">
    <property type="entry name" value="MoeA_C"/>
    <property type="match status" value="1"/>
</dbReference>
<dbReference type="AlphaFoldDB" id="A0AAC9KAC1"/>
<dbReference type="SUPFAM" id="SSF63882">
    <property type="entry name" value="MoeA N-terminal region -like"/>
    <property type="match status" value="1"/>
</dbReference>
<dbReference type="GO" id="GO:0061599">
    <property type="term" value="F:molybdopterin molybdotransferase activity"/>
    <property type="evidence" value="ECO:0007669"/>
    <property type="project" value="UniProtKB-UniRule"/>
</dbReference>
<gene>
    <name evidence="13" type="ORF">GbCGDNIH9_0817</name>
</gene>
<evidence type="ECO:0000259" key="12">
    <source>
        <dbReference type="SMART" id="SM00852"/>
    </source>
</evidence>
<dbReference type="GO" id="GO:0006777">
    <property type="term" value="P:Mo-molybdopterin cofactor biosynthetic process"/>
    <property type="evidence" value="ECO:0007669"/>
    <property type="project" value="UniProtKB-UniRule"/>
</dbReference>
<dbReference type="Gene3D" id="2.170.190.11">
    <property type="entry name" value="Molybdopterin biosynthesis moea protein, domain 3"/>
    <property type="match status" value="1"/>
</dbReference>
<name>A0AAC9KAC1_9PROT</name>
<dbReference type="SMART" id="SM00852">
    <property type="entry name" value="MoCF_biosynth"/>
    <property type="match status" value="1"/>
</dbReference>
<keyword evidence="7 11" id="KW-0479">Metal-binding</keyword>
<dbReference type="SUPFAM" id="SSF53218">
    <property type="entry name" value="Molybdenum cofactor biosynthesis proteins"/>
    <property type="match status" value="1"/>
</dbReference>
<evidence type="ECO:0000256" key="1">
    <source>
        <dbReference type="ARBA" id="ARBA00001946"/>
    </source>
</evidence>
<dbReference type="EC" id="2.10.1.1" evidence="11"/>
<comment type="cofactor">
    <cofactor evidence="1 11">
        <name>Mg(2+)</name>
        <dbReference type="ChEBI" id="CHEBI:18420"/>
    </cofactor>
</comment>
<evidence type="ECO:0000256" key="11">
    <source>
        <dbReference type="RuleBase" id="RU365090"/>
    </source>
</evidence>
<dbReference type="InterPro" id="IPR005111">
    <property type="entry name" value="MoeA_C_domain_IV"/>
</dbReference>
<keyword evidence="9 11" id="KW-0501">Molybdenum cofactor biosynthesis</keyword>
<dbReference type="FunFam" id="3.40.980.10:FF:000004">
    <property type="entry name" value="Molybdopterin molybdenumtransferase"/>
    <property type="match status" value="1"/>
</dbReference>
<dbReference type="EMBL" id="CP018191">
    <property type="protein sequence ID" value="APH54069.1"/>
    <property type="molecule type" value="Genomic_DNA"/>
</dbReference>
<dbReference type="InterPro" id="IPR005110">
    <property type="entry name" value="MoeA_linker/N"/>
</dbReference>
<keyword evidence="5 11" id="KW-0500">Molybdenum</keyword>
<evidence type="ECO:0000256" key="9">
    <source>
        <dbReference type="ARBA" id="ARBA00023150"/>
    </source>
</evidence>
<dbReference type="Pfam" id="PF00994">
    <property type="entry name" value="MoCF_biosynth"/>
    <property type="match status" value="1"/>
</dbReference>
<accession>A0AAC9KAC1</accession>
<comment type="catalytic activity">
    <reaction evidence="10">
        <text>adenylyl-molybdopterin + molybdate = Mo-molybdopterin + AMP + H(+)</text>
        <dbReference type="Rhea" id="RHEA:35047"/>
        <dbReference type="ChEBI" id="CHEBI:15378"/>
        <dbReference type="ChEBI" id="CHEBI:36264"/>
        <dbReference type="ChEBI" id="CHEBI:62727"/>
        <dbReference type="ChEBI" id="CHEBI:71302"/>
        <dbReference type="ChEBI" id="CHEBI:456215"/>
        <dbReference type="EC" id="2.10.1.1"/>
    </reaction>
</comment>
<protein>
    <recommendedName>
        <fullName evidence="11">Molybdopterin molybdenumtransferase</fullName>
        <ecNumber evidence="11">2.10.1.1</ecNumber>
    </recommendedName>
</protein>
<evidence type="ECO:0000256" key="4">
    <source>
        <dbReference type="ARBA" id="ARBA00010763"/>
    </source>
</evidence>
<dbReference type="GO" id="GO:0005829">
    <property type="term" value="C:cytosol"/>
    <property type="evidence" value="ECO:0007669"/>
    <property type="project" value="TreeGrafter"/>
</dbReference>
<dbReference type="NCBIfam" id="NF045515">
    <property type="entry name" value="Glp_gephyrin"/>
    <property type="match status" value="1"/>
</dbReference>
<evidence type="ECO:0000256" key="8">
    <source>
        <dbReference type="ARBA" id="ARBA00022842"/>
    </source>
</evidence>
<dbReference type="GO" id="GO:0046872">
    <property type="term" value="F:metal ion binding"/>
    <property type="evidence" value="ECO:0007669"/>
    <property type="project" value="UniProtKB-UniRule"/>
</dbReference>
<proteinExistence type="inferred from homology"/>
<dbReference type="InterPro" id="IPR036135">
    <property type="entry name" value="MoeA_linker/N_sf"/>
</dbReference>
<comment type="similarity">
    <text evidence="4 11">Belongs to the MoeA family.</text>
</comment>
<dbReference type="InterPro" id="IPR036425">
    <property type="entry name" value="MoaB/Mog-like_dom_sf"/>
</dbReference>
<dbReference type="Gene3D" id="2.40.340.10">
    <property type="entry name" value="MoeA, C-terminal, domain IV"/>
    <property type="match status" value="1"/>
</dbReference>
<dbReference type="Gene3D" id="3.90.105.10">
    <property type="entry name" value="Molybdopterin biosynthesis moea protein, domain 2"/>
    <property type="match status" value="1"/>
</dbReference>
<evidence type="ECO:0000256" key="3">
    <source>
        <dbReference type="ARBA" id="ARBA00005046"/>
    </source>
</evidence>
<organism evidence="13 14">
    <name type="scientific">Granulibacter bethesdensis</name>
    <dbReference type="NCBI Taxonomy" id="364410"/>
    <lineage>
        <taxon>Bacteria</taxon>
        <taxon>Pseudomonadati</taxon>
        <taxon>Pseudomonadota</taxon>
        <taxon>Alphaproteobacteria</taxon>
        <taxon>Acetobacterales</taxon>
        <taxon>Acetobacteraceae</taxon>
        <taxon>Granulibacter</taxon>
    </lineage>
</organism>
<dbReference type="Gene3D" id="3.40.980.10">
    <property type="entry name" value="MoaB/Mog-like domain"/>
    <property type="match status" value="1"/>
</dbReference>
<reference evidence="14" key="1">
    <citation type="submission" date="2016-11" db="EMBL/GenBank/DDBJ databases">
        <title>Comparative genomic and phenotypic analysis of Granulibacter bethesdensis clinical isolates from patients with chronic granulomatous disease.</title>
        <authorList>
            <person name="Zarember K.A."/>
            <person name="Porcella S.F."/>
            <person name="Chu J."/>
            <person name="Ding L."/>
            <person name="Dahlstrom E."/>
            <person name="Barbian K."/>
            <person name="Martens C."/>
            <person name="Sykora L."/>
            <person name="Kramer S."/>
            <person name="Pettinato A.M."/>
            <person name="Hong H."/>
            <person name="Wald G."/>
            <person name="Berg L.J."/>
            <person name="Rogge L.S."/>
            <person name="Greenberg D.E."/>
            <person name="Falcone E.L."/>
            <person name="Neves J.F."/>
            <person name="Simoes M.J."/>
            <person name="Casal M."/>
            <person name="Rodriguez-Lopez F.C."/>
            <person name="Zelazny A."/>
            <person name="Gallin J.I."/>
            <person name="Holland S.M."/>
        </authorList>
    </citation>
    <scope>NUCLEOTIDE SEQUENCE [LARGE SCALE GENOMIC DNA]</scope>
    <source>
        <strain evidence="14">NIH9.1</strain>
    </source>
</reference>
<evidence type="ECO:0000256" key="6">
    <source>
        <dbReference type="ARBA" id="ARBA00022679"/>
    </source>
</evidence>
<comment type="pathway">
    <text evidence="3 11">Cofactor biosynthesis; molybdopterin biosynthesis.</text>
</comment>
<dbReference type="InterPro" id="IPR038987">
    <property type="entry name" value="MoeA-like"/>
</dbReference>
<sequence length="421" mass="44256">MWLKNPAASQVISGRTEQRIMIPVEEARARILASVSPTMAETVSIAEAHGRVLAVNVQARVTQPPHDVSAMDGYAVRCADAIADARLTVIGAAPAGHPFSGKVETGQAVRLFTGSVVPQGADTILLQEEAQRQDDIVIPAETVRPDRHIRRQGQDFTVDQTVLESGRILTARDIGLAAAANIPWLAVHRRPRVAVLATGDEIALPGEPLPPGGIVSSNSHMLAAMIRAAGGDPILLPLSGDDSDTIRVRAEAATKSDLLITIGGASVGDHDLVRSALGEHGGLTLDFWKIAMRPGKPLMHGQLAGTPLIGLPGNPVSAYVCALLFVLPALEVLRGLPASSLRTQPARLAAPLRANDHRTDFMRGIVTQTESGPVVEAFPVQDSSMLSTLARANALIMRPPHAPQAATGEIVSVLPLDSAGL</sequence>
<dbReference type="InterPro" id="IPR001453">
    <property type="entry name" value="MoaB/Mog_dom"/>
</dbReference>
<dbReference type="SUPFAM" id="SSF63867">
    <property type="entry name" value="MoeA C-terminal domain-like"/>
    <property type="match status" value="1"/>
</dbReference>
<evidence type="ECO:0000313" key="14">
    <source>
        <dbReference type="Proteomes" id="UP000182373"/>
    </source>
</evidence>
<evidence type="ECO:0000256" key="2">
    <source>
        <dbReference type="ARBA" id="ARBA00002901"/>
    </source>
</evidence>
<dbReference type="Proteomes" id="UP000182373">
    <property type="component" value="Chromosome"/>
</dbReference>
<evidence type="ECO:0000256" key="7">
    <source>
        <dbReference type="ARBA" id="ARBA00022723"/>
    </source>
</evidence>